<evidence type="ECO:0000259" key="13">
    <source>
        <dbReference type="Pfam" id="PF02837"/>
    </source>
</evidence>
<comment type="subunit">
    <text evidence="4">Monomer.</text>
</comment>
<evidence type="ECO:0000256" key="6">
    <source>
        <dbReference type="ARBA" id="ARBA00022801"/>
    </source>
</evidence>
<evidence type="ECO:0000259" key="11">
    <source>
        <dbReference type="Pfam" id="PF00703"/>
    </source>
</evidence>
<feature type="region of interest" description="Disordered" evidence="9">
    <location>
        <begin position="585"/>
        <end position="607"/>
    </location>
</feature>
<evidence type="ECO:0000256" key="1">
    <source>
        <dbReference type="ARBA" id="ARBA00001412"/>
    </source>
</evidence>
<evidence type="ECO:0000256" key="8">
    <source>
        <dbReference type="ARBA" id="ARBA00023295"/>
    </source>
</evidence>
<dbReference type="EC" id="3.2.1.23" evidence="5"/>
<dbReference type="STRING" id="623281.SAMN05421747_10582"/>
<evidence type="ECO:0000256" key="10">
    <source>
        <dbReference type="SAM" id="SignalP"/>
    </source>
</evidence>
<gene>
    <name evidence="15" type="ORF">SAMN05421747_10582</name>
</gene>
<dbReference type="InterPro" id="IPR036156">
    <property type="entry name" value="Beta-gal/glucu_dom_sf"/>
</dbReference>
<feature type="domain" description="Glycoside hydrolase family 2 catalytic" evidence="12">
    <location>
        <begin position="289"/>
        <end position="506"/>
    </location>
</feature>
<dbReference type="GO" id="GO:0005990">
    <property type="term" value="P:lactose catabolic process"/>
    <property type="evidence" value="ECO:0007669"/>
    <property type="project" value="TreeGrafter"/>
</dbReference>
<comment type="cofactor">
    <cofactor evidence="2">
        <name>Ca(2+)</name>
        <dbReference type="ChEBI" id="CHEBI:29108"/>
    </cofactor>
</comment>
<evidence type="ECO:0000256" key="9">
    <source>
        <dbReference type="SAM" id="MobiDB-lite"/>
    </source>
</evidence>
<keyword evidence="6" id="KW-0378">Hydrolase</keyword>
<dbReference type="InterPro" id="IPR013783">
    <property type="entry name" value="Ig-like_fold"/>
</dbReference>
<evidence type="ECO:0000256" key="7">
    <source>
        <dbReference type="ARBA" id="ARBA00022837"/>
    </source>
</evidence>
<dbReference type="SUPFAM" id="SSF74650">
    <property type="entry name" value="Galactose mutarotase-like"/>
    <property type="match status" value="1"/>
</dbReference>
<dbReference type="PANTHER" id="PTHR46323">
    <property type="entry name" value="BETA-GALACTOSIDASE"/>
    <property type="match status" value="1"/>
</dbReference>
<organism evidence="15 16">
    <name type="scientific">Parapedobacter composti</name>
    <dbReference type="NCBI Taxonomy" id="623281"/>
    <lineage>
        <taxon>Bacteria</taxon>
        <taxon>Pseudomonadati</taxon>
        <taxon>Bacteroidota</taxon>
        <taxon>Sphingobacteriia</taxon>
        <taxon>Sphingobacteriales</taxon>
        <taxon>Sphingobacteriaceae</taxon>
        <taxon>Parapedobacter</taxon>
    </lineage>
</organism>
<dbReference type="SUPFAM" id="SSF51445">
    <property type="entry name" value="(Trans)glycosidases"/>
    <property type="match status" value="1"/>
</dbReference>
<dbReference type="InterPro" id="IPR014718">
    <property type="entry name" value="GH-type_carb-bd"/>
</dbReference>
<keyword evidence="8" id="KW-0326">Glycosidase</keyword>
<comment type="catalytic activity">
    <reaction evidence="1">
        <text>Hydrolysis of terminal non-reducing beta-D-galactose residues in beta-D-galactosides.</text>
        <dbReference type="EC" id="3.2.1.23"/>
    </reaction>
</comment>
<dbReference type="InterPro" id="IPR006101">
    <property type="entry name" value="Glyco_hydro_2"/>
</dbReference>
<dbReference type="Pfam" id="PF02837">
    <property type="entry name" value="Glyco_hydro_2_N"/>
    <property type="match status" value="1"/>
</dbReference>
<dbReference type="Gene3D" id="3.20.20.80">
    <property type="entry name" value="Glycosidases"/>
    <property type="match status" value="1"/>
</dbReference>
<dbReference type="AlphaFoldDB" id="A0A1I1GTE5"/>
<evidence type="ECO:0000313" key="16">
    <source>
        <dbReference type="Proteomes" id="UP000199577"/>
    </source>
</evidence>
<evidence type="ECO:0000256" key="2">
    <source>
        <dbReference type="ARBA" id="ARBA00001913"/>
    </source>
</evidence>
<reference evidence="15 16" key="1">
    <citation type="submission" date="2016-10" db="EMBL/GenBank/DDBJ databases">
        <authorList>
            <person name="de Groot N.N."/>
        </authorList>
    </citation>
    <scope>NUCLEOTIDE SEQUENCE [LARGE SCALE GENOMIC DNA]</scope>
    <source>
        <strain evidence="15 16">DSM 22900</strain>
    </source>
</reference>
<dbReference type="OrthoDB" id="9801077at2"/>
<dbReference type="InterPro" id="IPR050347">
    <property type="entry name" value="Bact_Beta-galactosidase"/>
</dbReference>
<dbReference type="InterPro" id="IPR032312">
    <property type="entry name" value="LacZ_4"/>
</dbReference>
<feature type="chain" id="PRO_5011635170" description="beta-galactosidase" evidence="10">
    <location>
        <begin position="23"/>
        <end position="935"/>
    </location>
</feature>
<dbReference type="Pfam" id="PF16353">
    <property type="entry name" value="LacZ_4"/>
    <property type="match status" value="1"/>
</dbReference>
<dbReference type="EMBL" id="FOLL01000005">
    <property type="protein sequence ID" value="SFC14934.1"/>
    <property type="molecule type" value="Genomic_DNA"/>
</dbReference>
<proteinExistence type="inferred from homology"/>
<evidence type="ECO:0000313" key="15">
    <source>
        <dbReference type="EMBL" id="SFC14934.1"/>
    </source>
</evidence>
<dbReference type="Proteomes" id="UP000199577">
    <property type="component" value="Unassembled WGS sequence"/>
</dbReference>
<dbReference type="Gene3D" id="2.60.40.10">
    <property type="entry name" value="Immunoglobulins"/>
    <property type="match status" value="2"/>
</dbReference>
<dbReference type="PANTHER" id="PTHR46323:SF2">
    <property type="entry name" value="BETA-GALACTOSIDASE"/>
    <property type="match status" value="1"/>
</dbReference>
<accession>A0A1I1GTE5</accession>
<evidence type="ECO:0000259" key="12">
    <source>
        <dbReference type="Pfam" id="PF02836"/>
    </source>
</evidence>
<dbReference type="GO" id="GO:0009341">
    <property type="term" value="C:beta-galactosidase complex"/>
    <property type="evidence" value="ECO:0007669"/>
    <property type="project" value="TreeGrafter"/>
</dbReference>
<evidence type="ECO:0000256" key="5">
    <source>
        <dbReference type="ARBA" id="ARBA00012756"/>
    </source>
</evidence>
<dbReference type="GO" id="GO:0004565">
    <property type="term" value="F:beta-galactosidase activity"/>
    <property type="evidence" value="ECO:0007669"/>
    <property type="project" value="UniProtKB-EC"/>
</dbReference>
<evidence type="ECO:0000256" key="3">
    <source>
        <dbReference type="ARBA" id="ARBA00007401"/>
    </source>
</evidence>
<dbReference type="InterPro" id="IPR008979">
    <property type="entry name" value="Galactose-bd-like_sf"/>
</dbReference>
<dbReference type="PRINTS" id="PR00132">
    <property type="entry name" value="GLHYDRLASE2"/>
</dbReference>
<dbReference type="RefSeq" id="WP_090972864.1">
    <property type="nucleotide sequence ID" value="NZ_FOLL01000005.1"/>
</dbReference>
<dbReference type="Gene3D" id="2.70.98.10">
    <property type="match status" value="1"/>
</dbReference>
<dbReference type="Pfam" id="PF02836">
    <property type="entry name" value="Glyco_hydro_2_C"/>
    <property type="match status" value="1"/>
</dbReference>
<dbReference type="SUPFAM" id="SSF49785">
    <property type="entry name" value="Galactose-binding domain-like"/>
    <property type="match status" value="1"/>
</dbReference>
<dbReference type="SUPFAM" id="SSF49303">
    <property type="entry name" value="beta-Galactosidase/glucuronidase domain"/>
    <property type="match status" value="2"/>
</dbReference>
<dbReference type="InterPro" id="IPR006102">
    <property type="entry name" value="Ig-like_GH2"/>
</dbReference>
<comment type="similarity">
    <text evidence="3">Belongs to the glycosyl hydrolase 2 family.</text>
</comment>
<dbReference type="GO" id="GO:0030246">
    <property type="term" value="F:carbohydrate binding"/>
    <property type="evidence" value="ECO:0007669"/>
    <property type="project" value="InterPro"/>
</dbReference>
<dbReference type="Gene3D" id="2.60.120.260">
    <property type="entry name" value="Galactose-binding domain-like"/>
    <property type="match status" value="1"/>
</dbReference>
<feature type="domain" description="Beta-galactosidase" evidence="14">
    <location>
        <begin position="558"/>
        <end position="615"/>
    </location>
</feature>
<keyword evidence="16" id="KW-1185">Reference proteome</keyword>
<name>A0A1I1GTE5_9SPHI</name>
<keyword evidence="7" id="KW-0106">Calcium</keyword>
<sequence length="935" mass="106035">MRIKGLYRILSFAWLTLTAANAQQTERVYLSGTGSDDMVTWDFYCTDGMNAGKWSKIGVPSCWELQGFGKYDYGFAPDSVRGKELGLYRHRFHIPQEWKGKTVNIVFEGVMTDAEVRINGKSAGPVHQGAFYAFRYDISGLLHYGRENLLEVTVAKHSANESVNKAERQADYWIFGGIFRPVWLEVLPATHIRHLAIDAHADGTFTVQAEVAGKHLDGASLHFIDGAGRQVGPHFTLGQTPEGYTGSGRLSGIRSWNPEAPHLYTAVIALKRDEQVVHQVHQKTGFRTVEVRQRDGIYINGVKIKFKGINRHSFRPETGRTTSKRISIEDVELIKAMNMNAVRMAHYPPDGHFLEVCDSLGLFVIDELAGWHGHYDTPTGSKLVKEMVMHDAKHPSVVIWANGNEGGHNTELDTLFALYDIQQRPVIHPWQLHGDIETQHYRQYNYGVGNYENGREIVMPTEFLHGWFDGGHGAGLEDYWHRMWHNPLSAGGFLWDFADQGVVRRDLRDSLDTDKHRGADGILGPHHEKEGSFYAVKEIWSPVHVERREITEAFDGTLTIENRYHFTNTNSCRFSWRLEHFGGGSHARPARSGTADSPDIPPHGKGTVQLPLPPDWAAYDVLYVSVHDPYERELFTWSFAITRPAALAERMVSLSGSGAITLTLDSLYRIRVGDVSLAIDRHTGLLNAVNNAKGTIPLSEGPTVHEGTTNFGGFSHRYDPDSNLIIASTFDRDTHFNMLRWTVYPSGWVKMEVSYFPAALNTRMLGVNFTFPEDSIRSVTYLGKGPYRVWKNRLKGGRLARWTKRYNNTETGEQWVYPEFKGYHANFYGGIFRTGTQMFTVFAETEDLFLRLFTPAWKTDQWHNYEPHFPPGDISFMHAIAAIGSRTQTAESTGPMGMKNILYDYERDPSRALRMVVYFNFSADQHDDFWKEPVD</sequence>
<dbReference type="InterPro" id="IPR006104">
    <property type="entry name" value="Glyco_hydro_2_N"/>
</dbReference>
<evidence type="ECO:0000259" key="14">
    <source>
        <dbReference type="Pfam" id="PF16353"/>
    </source>
</evidence>
<dbReference type="InterPro" id="IPR017853">
    <property type="entry name" value="GH"/>
</dbReference>
<dbReference type="InterPro" id="IPR006103">
    <property type="entry name" value="Glyco_hydro_2_cat"/>
</dbReference>
<feature type="domain" description="Glycosyl hydrolases family 2 sugar binding" evidence="13">
    <location>
        <begin position="55"/>
        <end position="187"/>
    </location>
</feature>
<protein>
    <recommendedName>
        <fullName evidence="5">beta-galactosidase</fullName>
        <ecNumber evidence="5">3.2.1.23</ecNumber>
    </recommendedName>
</protein>
<dbReference type="Pfam" id="PF00703">
    <property type="entry name" value="Glyco_hydro_2"/>
    <property type="match status" value="1"/>
</dbReference>
<feature type="domain" description="Glycoside hydrolase family 2 immunoglobulin-like beta-sandwich" evidence="11">
    <location>
        <begin position="191"/>
        <end position="287"/>
    </location>
</feature>
<dbReference type="InterPro" id="IPR011013">
    <property type="entry name" value="Gal_mutarotase_sf_dom"/>
</dbReference>
<feature type="signal peptide" evidence="10">
    <location>
        <begin position="1"/>
        <end position="22"/>
    </location>
</feature>
<keyword evidence="10" id="KW-0732">Signal</keyword>
<evidence type="ECO:0000256" key="4">
    <source>
        <dbReference type="ARBA" id="ARBA00011245"/>
    </source>
</evidence>